<dbReference type="EC" id="6.3.5.4" evidence="3"/>
<dbReference type="CDD" id="cd00712">
    <property type="entry name" value="AsnB"/>
    <property type="match status" value="1"/>
</dbReference>
<evidence type="ECO:0000256" key="5">
    <source>
        <dbReference type="ARBA" id="ARBA00022840"/>
    </source>
</evidence>
<dbReference type="GO" id="GO:0004066">
    <property type="term" value="F:asparagine synthase (glutamine-hydrolyzing) activity"/>
    <property type="evidence" value="ECO:0007669"/>
    <property type="project" value="UniProtKB-EC"/>
</dbReference>
<feature type="binding site" evidence="10">
    <location>
        <begin position="360"/>
        <end position="361"/>
    </location>
    <ligand>
        <name>ATP</name>
        <dbReference type="ChEBI" id="CHEBI:30616"/>
    </ligand>
</feature>
<evidence type="ECO:0000256" key="6">
    <source>
        <dbReference type="ARBA" id="ARBA00022888"/>
    </source>
</evidence>
<dbReference type="OrthoDB" id="9763290at2"/>
<evidence type="ECO:0000256" key="4">
    <source>
        <dbReference type="ARBA" id="ARBA00022741"/>
    </source>
</evidence>
<feature type="binding site" evidence="10">
    <location>
        <position position="101"/>
    </location>
    <ligand>
        <name>L-glutamine</name>
        <dbReference type="ChEBI" id="CHEBI:58359"/>
    </ligand>
</feature>
<keyword evidence="4 10" id="KW-0547">Nucleotide-binding</keyword>
<dbReference type="PROSITE" id="PS51278">
    <property type="entry name" value="GATASE_TYPE_2"/>
    <property type="match status" value="1"/>
</dbReference>
<dbReference type="PANTHER" id="PTHR43284:SF1">
    <property type="entry name" value="ASPARAGINE SYNTHETASE"/>
    <property type="match status" value="1"/>
</dbReference>
<dbReference type="Pfam" id="PF00733">
    <property type="entry name" value="Asn_synthase"/>
    <property type="match status" value="1"/>
</dbReference>
<dbReference type="InterPro" id="IPR029055">
    <property type="entry name" value="Ntn_hydrolases_N"/>
</dbReference>
<sequence>MCGFFGYLYHFRKPNMADVEHLYNATSLLTHRGPDDDGYYADDYIRIGFRRLSIIDVHGGQQPLAYDGERYWIAFNGEIYNYIELKERLKEQGYTFQTSSDTEVILALYCELGAEMLKHLRGMFAFVIWDKQRQRLFAARDSFGIKPFFYQNNERGMSFASEKKSLLQDHNDECSNQEALQHYFTFQYVPDPLTFSNDIKRLEPGHYLVKETGEPLRIVQYWQPRFFPTHRPLDHTVEKIRNILQDSVHMHMRSDVPVGAFLSGGIDSTAIVSLAKDIHPNLKTFSVGFDRDGFNETDIAGETADKFGVENIQKIIGPDEFVSALPNIIWHMDDAMADPSAIPLYFVAKEASKHLKVVLSGEGADELFGGYHIYREPLALKWFSLLSSPGNKALRKAAEKIPGQLKGKNYLLRGSTPLEQRYVGNAKIFSESEKRELLTHYDPRFPYENITRPLFKKIQYGDSVTKMQYIDLLTWLRGDILVKADKMTMAHSLELRVPFLDQEVFKVASQLSTADKIGDGTTKYALRKVMETIVPETVLHRKKLGFPVPIRHWLKDELYDWAYNLIQQSPTDLHIRKSVVFKMLEEHRKGKRDYSRKLWTVLTFMLWHNVYVEQSPLSPDVRRQPR</sequence>
<accession>A0A1G8Q344</accession>
<dbReference type="InterPro" id="IPR051786">
    <property type="entry name" value="ASN_synthetase/amidase"/>
</dbReference>
<dbReference type="InterPro" id="IPR017932">
    <property type="entry name" value="GATase_2_dom"/>
</dbReference>
<keyword evidence="6 9" id="KW-0061">Asparagine biosynthesis</keyword>
<evidence type="ECO:0000256" key="2">
    <source>
        <dbReference type="ARBA" id="ARBA00005752"/>
    </source>
</evidence>
<feature type="active site" description="For GATase activity" evidence="9">
    <location>
        <position position="2"/>
    </location>
</feature>
<evidence type="ECO:0000256" key="11">
    <source>
        <dbReference type="PIRSR" id="PIRSR001589-3"/>
    </source>
</evidence>
<dbReference type="InterPro" id="IPR033738">
    <property type="entry name" value="AsnB_N"/>
</dbReference>
<proteinExistence type="inferred from homology"/>
<organism evidence="13 14">
    <name type="scientific">Natribacillus halophilus</name>
    <dbReference type="NCBI Taxonomy" id="549003"/>
    <lineage>
        <taxon>Bacteria</taxon>
        <taxon>Bacillati</taxon>
        <taxon>Bacillota</taxon>
        <taxon>Bacilli</taxon>
        <taxon>Bacillales</taxon>
        <taxon>Bacillaceae</taxon>
        <taxon>Natribacillus</taxon>
    </lineage>
</organism>
<keyword evidence="7 9" id="KW-0315">Glutamine amidotransferase</keyword>
<keyword evidence="14" id="KW-1185">Reference proteome</keyword>
<dbReference type="Proteomes" id="UP000198853">
    <property type="component" value="Unassembled WGS sequence"/>
</dbReference>
<dbReference type="AlphaFoldDB" id="A0A1G8Q344"/>
<name>A0A1G8Q344_9BACI</name>
<feature type="domain" description="Glutamine amidotransferase type-2" evidence="12">
    <location>
        <begin position="2"/>
        <end position="213"/>
    </location>
</feature>
<dbReference type="NCBIfam" id="TIGR01536">
    <property type="entry name" value="asn_synth_AEB"/>
    <property type="match status" value="1"/>
</dbReference>
<reference evidence="13 14" key="1">
    <citation type="submission" date="2016-10" db="EMBL/GenBank/DDBJ databases">
        <authorList>
            <person name="de Groot N.N."/>
        </authorList>
    </citation>
    <scope>NUCLEOTIDE SEQUENCE [LARGE SCALE GENOMIC DNA]</scope>
    <source>
        <strain evidence="13 14">DSM 21771</strain>
    </source>
</reference>
<gene>
    <name evidence="13" type="ORF">SAMN04488123_11083</name>
</gene>
<evidence type="ECO:0000313" key="13">
    <source>
        <dbReference type="EMBL" id="SDI99179.1"/>
    </source>
</evidence>
<comment type="pathway">
    <text evidence="1">Amino-acid biosynthesis; L-asparagine biosynthesis; L-asparagine from L-aspartate (L-Gln route): step 1/1.</text>
</comment>
<keyword evidence="5 10" id="KW-0067">ATP-binding</keyword>
<dbReference type="RefSeq" id="WP_090399003.1">
    <property type="nucleotide sequence ID" value="NZ_FNEN01000010.1"/>
</dbReference>
<comment type="similarity">
    <text evidence="2">Belongs to the asparagine synthetase family.</text>
</comment>
<dbReference type="PANTHER" id="PTHR43284">
    <property type="entry name" value="ASPARAGINE SYNTHETASE (GLUTAMINE-HYDROLYZING)"/>
    <property type="match status" value="1"/>
</dbReference>
<dbReference type="Pfam" id="PF13537">
    <property type="entry name" value="GATase_7"/>
    <property type="match status" value="1"/>
</dbReference>
<dbReference type="GO" id="GO:0005829">
    <property type="term" value="C:cytosol"/>
    <property type="evidence" value="ECO:0007669"/>
    <property type="project" value="TreeGrafter"/>
</dbReference>
<dbReference type="Gene3D" id="3.40.50.620">
    <property type="entry name" value="HUPs"/>
    <property type="match status" value="1"/>
</dbReference>
<evidence type="ECO:0000256" key="10">
    <source>
        <dbReference type="PIRSR" id="PIRSR001589-2"/>
    </source>
</evidence>
<dbReference type="InterPro" id="IPR006426">
    <property type="entry name" value="Asn_synth_AEB"/>
</dbReference>
<dbReference type="CDD" id="cd01991">
    <property type="entry name" value="Asn_synthase_B_C"/>
    <property type="match status" value="1"/>
</dbReference>
<evidence type="ECO:0000256" key="7">
    <source>
        <dbReference type="ARBA" id="ARBA00022962"/>
    </source>
</evidence>
<dbReference type="GO" id="GO:0005524">
    <property type="term" value="F:ATP binding"/>
    <property type="evidence" value="ECO:0007669"/>
    <property type="project" value="UniProtKB-KW"/>
</dbReference>
<dbReference type="InterPro" id="IPR014729">
    <property type="entry name" value="Rossmann-like_a/b/a_fold"/>
</dbReference>
<evidence type="ECO:0000259" key="12">
    <source>
        <dbReference type="PROSITE" id="PS51278"/>
    </source>
</evidence>
<dbReference type="Gene3D" id="3.60.20.10">
    <property type="entry name" value="Glutamine Phosphoribosylpyrophosphate, subunit 1, domain 1"/>
    <property type="match status" value="1"/>
</dbReference>
<evidence type="ECO:0000256" key="3">
    <source>
        <dbReference type="ARBA" id="ARBA00012737"/>
    </source>
</evidence>
<dbReference type="EMBL" id="FNEN01000010">
    <property type="protein sequence ID" value="SDI99179.1"/>
    <property type="molecule type" value="Genomic_DNA"/>
</dbReference>
<feature type="binding site" evidence="10">
    <location>
        <position position="287"/>
    </location>
    <ligand>
        <name>ATP</name>
        <dbReference type="ChEBI" id="CHEBI:30616"/>
    </ligand>
</feature>
<dbReference type="PIRSF" id="PIRSF001589">
    <property type="entry name" value="Asn_synthetase_glu-h"/>
    <property type="match status" value="1"/>
</dbReference>
<dbReference type="SUPFAM" id="SSF56235">
    <property type="entry name" value="N-terminal nucleophile aminohydrolases (Ntn hydrolases)"/>
    <property type="match status" value="1"/>
</dbReference>
<dbReference type="SUPFAM" id="SSF52402">
    <property type="entry name" value="Adenine nucleotide alpha hydrolases-like"/>
    <property type="match status" value="1"/>
</dbReference>
<feature type="site" description="Important for beta-aspartyl-AMP intermediate formation" evidence="11">
    <location>
        <position position="362"/>
    </location>
</feature>
<evidence type="ECO:0000256" key="9">
    <source>
        <dbReference type="PIRSR" id="PIRSR001589-1"/>
    </source>
</evidence>
<protein>
    <recommendedName>
        <fullName evidence="3">asparagine synthase (glutamine-hydrolyzing)</fullName>
        <ecNumber evidence="3">6.3.5.4</ecNumber>
    </recommendedName>
</protein>
<dbReference type="InterPro" id="IPR001962">
    <property type="entry name" value="Asn_synthase"/>
</dbReference>
<evidence type="ECO:0000256" key="1">
    <source>
        <dbReference type="ARBA" id="ARBA00005187"/>
    </source>
</evidence>
<keyword evidence="9" id="KW-0028">Amino-acid biosynthesis</keyword>
<dbReference type="GO" id="GO:0006529">
    <property type="term" value="P:asparagine biosynthetic process"/>
    <property type="evidence" value="ECO:0007669"/>
    <property type="project" value="UniProtKB-KW"/>
</dbReference>
<comment type="catalytic activity">
    <reaction evidence="8">
        <text>L-aspartate + L-glutamine + ATP + H2O = L-asparagine + L-glutamate + AMP + diphosphate + H(+)</text>
        <dbReference type="Rhea" id="RHEA:12228"/>
        <dbReference type="ChEBI" id="CHEBI:15377"/>
        <dbReference type="ChEBI" id="CHEBI:15378"/>
        <dbReference type="ChEBI" id="CHEBI:29985"/>
        <dbReference type="ChEBI" id="CHEBI:29991"/>
        <dbReference type="ChEBI" id="CHEBI:30616"/>
        <dbReference type="ChEBI" id="CHEBI:33019"/>
        <dbReference type="ChEBI" id="CHEBI:58048"/>
        <dbReference type="ChEBI" id="CHEBI:58359"/>
        <dbReference type="ChEBI" id="CHEBI:456215"/>
        <dbReference type="EC" id="6.3.5.4"/>
    </reaction>
</comment>
<evidence type="ECO:0000313" key="14">
    <source>
        <dbReference type="Proteomes" id="UP000198853"/>
    </source>
</evidence>
<evidence type="ECO:0000256" key="8">
    <source>
        <dbReference type="ARBA" id="ARBA00048741"/>
    </source>
</evidence>